<dbReference type="GO" id="GO:0016874">
    <property type="term" value="F:ligase activity"/>
    <property type="evidence" value="ECO:0007669"/>
    <property type="project" value="UniProtKB-KW"/>
</dbReference>
<keyword evidence="7" id="KW-0436">Ligase</keyword>
<evidence type="ECO:0000313" key="7">
    <source>
        <dbReference type="EMBL" id="MBC3931309.1"/>
    </source>
</evidence>
<sequence>MHDPLSTTASADGPQALDSRNMPLTARSHWPEQVAVWLPLTLFFPVAWMYTGVVLFYVSLLVSGNWQQKWQRLRQHPMLLPILGLSAVTAVVAVLHGKPDGVQQEFWPAFGHYQTYLFLLPFLTLQAGAWQSRALNVFFGGATLAAFLFVLSGLQLLPAVPLFRSYVLYLGNKSILLGMLLAIASGWLLCGLVARQKNSAAQWLQFLFITAVMLLLSKTRTALVIWVLMLLLMMLSRLRWNWRSLLIAALPLLAAIGLWQYALSQPRPPSCVVNTVQAAPWEKVRLRSVCTLQQIRDFSEGRRSGDDDGMRTELYRVTSGLIAEAPWSGHGIGSWMPLYRERAQGLSSATMTTPHSDYLLYLTETGVLGMLALLLIYAQQARLAWQFSRSAASDQRRLAVPLAMLTLSMVCGAAFNAILRDGVFAMAFLVLLAVLLAGAKRPA</sequence>
<dbReference type="EMBL" id="JACOGD010000003">
    <property type="protein sequence ID" value="MBC3931309.1"/>
    <property type="molecule type" value="Genomic_DNA"/>
</dbReference>
<dbReference type="Proteomes" id="UP000654304">
    <property type="component" value="Unassembled WGS sequence"/>
</dbReference>
<evidence type="ECO:0000256" key="5">
    <source>
        <dbReference type="SAM" id="Phobius"/>
    </source>
</evidence>
<organism evidence="7 8">
    <name type="scientific">Undibacterium curvum</name>
    <dbReference type="NCBI Taxonomy" id="2762294"/>
    <lineage>
        <taxon>Bacteria</taxon>
        <taxon>Pseudomonadati</taxon>
        <taxon>Pseudomonadota</taxon>
        <taxon>Betaproteobacteria</taxon>
        <taxon>Burkholderiales</taxon>
        <taxon>Oxalobacteraceae</taxon>
        <taxon>Undibacterium</taxon>
    </lineage>
</organism>
<gene>
    <name evidence="7" type="ORF">H8K43_06455</name>
</gene>
<dbReference type="InterPro" id="IPR051533">
    <property type="entry name" value="WaaL-like"/>
</dbReference>
<dbReference type="Pfam" id="PF04932">
    <property type="entry name" value="Wzy_C"/>
    <property type="match status" value="1"/>
</dbReference>
<protein>
    <submittedName>
        <fullName evidence="7">O-antigen ligase family protein</fullName>
    </submittedName>
</protein>
<comment type="subcellular location">
    <subcellularLocation>
        <location evidence="1">Membrane</location>
        <topology evidence="1">Multi-pass membrane protein</topology>
    </subcellularLocation>
</comment>
<evidence type="ECO:0000256" key="3">
    <source>
        <dbReference type="ARBA" id="ARBA00022989"/>
    </source>
</evidence>
<feature type="domain" description="O-antigen ligase-related" evidence="6">
    <location>
        <begin position="206"/>
        <end position="374"/>
    </location>
</feature>
<evidence type="ECO:0000256" key="4">
    <source>
        <dbReference type="ARBA" id="ARBA00023136"/>
    </source>
</evidence>
<feature type="transmembrane region" description="Helical" evidence="5">
    <location>
        <begin position="109"/>
        <end position="127"/>
    </location>
</feature>
<proteinExistence type="predicted"/>
<feature type="transmembrane region" description="Helical" evidence="5">
    <location>
        <begin position="358"/>
        <end position="377"/>
    </location>
</feature>
<feature type="transmembrane region" description="Helical" evidence="5">
    <location>
        <begin position="47"/>
        <end position="66"/>
    </location>
</feature>
<comment type="caution">
    <text evidence="7">The sequence shown here is derived from an EMBL/GenBank/DDBJ whole genome shotgun (WGS) entry which is preliminary data.</text>
</comment>
<feature type="transmembrane region" description="Helical" evidence="5">
    <location>
        <begin position="245"/>
        <end position="262"/>
    </location>
</feature>
<keyword evidence="2 5" id="KW-0812">Transmembrane</keyword>
<feature type="transmembrane region" description="Helical" evidence="5">
    <location>
        <begin position="174"/>
        <end position="193"/>
    </location>
</feature>
<keyword evidence="8" id="KW-1185">Reference proteome</keyword>
<keyword evidence="3 5" id="KW-1133">Transmembrane helix</keyword>
<feature type="transmembrane region" description="Helical" evidence="5">
    <location>
        <begin position="200"/>
        <end position="216"/>
    </location>
</feature>
<accession>A0ABR7A323</accession>
<name>A0ABR7A323_9BURK</name>
<dbReference type="PANTHER" id="PTHR37422:SF13">
    <property type="entry name" value="LIPOPOLYSACCHARIDE BIOSYNTHESIS PROTEIN PA4999-RELATED"/>
    <property type="match status" value="1"/>
</dbReference>
<reference evidence="7 8" key="1">
    <citation type="submission" date="2020-08" db="EMBL/GenBank/DDBJ databases">
        <title>Novel species isolated from subtropical streams in China.</title>
        <authorList>
            <person name="Lu H."/>
        </authorList>
    </citation>
    <scope>NUCLEOTIDE SEQUENCE [LARGE SCALE GENOMIC DNA]</scope>
    <source>
        <strain evidence="7 8">CY22W</strain>
    </source>
</reference>
<feature type="transmembrane region" description="Helical" evidence="5">
    <location>
        <begin position="134"/>
        <end position="154"/>
    </location>
</feature>
<feature type="transmembrane region" description="Helical" evidence="5">
    <location>
        <begin position="78"/>
        <end position="97"/>
    </location>
</feature>
<keyword evidence="4 5" id="KW-0472">Membrane</keyword>
<evidence type="ECO:0000256" key="1">
    <source>
        <dbReference type="ARBA" id="ARBA00004141"/>
    </source>
</evidence>
<dbReference type="InterPro" id="IPR007016">
    <property type="entry name" value="O-antigen_ligase-rel_domated"/>
</dbReference>
<dbReference type="PANTHER" id="PTHR37422">
    <property type="entry name" value="TEICHURONIC ACID BIOSYNTHESIS PROTEIN TUAE"/>
    <property type="match status" value="1"/>
</dbReference>
<feature type="transmembrane region" description="Helical" evidence="5">
    <location>
        <begin position="423"/>
        <end position="439"/>
    </location>
</feature>
<feature type="transmembrane region" description="Helical" evidence="5">
    <location>
        <begin position="222"/>
        <end position="238"/>
    </location>
</feature>
<evidence type="ECO:0000256" key="2">
    <source>
        <dbReference type="ARBA" id="ARBA00022692"/>
    </source>
</evidence>
<feature type="transmembrane region" description="Helical" evidence="5">
    <location>
        <begin position="398"/>
        <end position="417"/>
    </location>
</feature>
<dbReference type="RefSeq" id="WP_186903088.1">
    <property type="nucleotide sequence ID" value="NZ_JACOGD010000003.1"/>
</dbReference>
<evidence type="ECO:0000313" key="8">
    <source>
        <dbReference type="Proteomes" id="UP000654304"/>
    </source>
</evidence>
<evidence type="ECO:0000259" key="6">
    <source>
        <dbReference type="Pfam" id="PF04932"/>
    </source>
</evidence>